<dbReference type="KEGG" id="bcv:Bcav_0994"/>
<gene>
    <name evidence="4" type="ordered locus">Bcav_0994</name>
</gene>
<reference evidence="4 5" key="1">
    <citation type="journal article" date="2009" name="Stand. Genomic Sci.">
        <title>Complete genome sequence of Beutenbergia cavernae type strain (HKI 0122).</title>
        <authorList>
            <person name="Land M."/>
            <person name="Pukall R."/>
            <person name="Abt B."/>
            <person name="Goker M."/>
            <person name="Rohde M."/>
            <person name="Glavina Del Rio T."/>
            <person name="Tice H."/>
            <person name="Copeland A."/>
            <person name="Cheng J.F."/>
            <person name="Lucas S."/>
            <person name="Chen F."/>
            <person name="Nolan M."/>
            <person name="Bruce D."/>
            <person name="Goodwin L."/>
            <person name="Pitluck S."/>
            <person name="Ivanova N."/>
            <person name="Mavromatis K."/>
            <person name="Ovchinnikova G."/>
            <person name="Pati A."/>
            <person name="Chen A."/>
            <person name="Palaniappan K."/>
            <person name="Hauser L."/>
            <person name="Chang Y.J."/>
            <person name="Jefferies C.C."/>
            <person name="Saunders E."/>
            <person name="Brettin T."/>
            <person name="Detter J.C."/>
            <person name="Han C."/>
            <person name="Chain P."/>
            <person name="Bristow J."/>
            <person name="Eisen J.A."/>
            <person name="Markowitz V."/>
            <person name="Hugenholtz P."/>
            <person name="Kyrpides N.C."/>
            <person name="Klenk H.P."/>
            <person name="Lapidus A."/>
        </authorList>
    </citation>
    <scope>NUCLEOTIDE SEQUENCE [LARGE SCALE GENOMIC DNA]</scope>
    <source>
        <strain evidence="5">ATCC BAA-8 / DSM 12333 / NBRC 16432</strain>
    </source>
</reference>
<dbReference type="RefSeq" id="WP_012726035.1">
    <property type="nucleotide sequence ID" value="NC_012669.1"/>
</dbReference>
<keyword evidence="3" id="KW-0812">Transmembrane</keyword>
<accession>C5C069</accession>
<protein>
    <submittedName>
        <fullName evidence="4">CDP-alcohol phosphatidyltransferase</fullName>
    </submittedName>
</protein>
<dbReference type="InterPro" id="IPR000462">
    <property type="entry name" value="CDP-OH_P_trans"/>
</dbReference>
<evidence type="ECO:0000256" key="3">
    <source>
        <dbReference type="SAM" id="Phobius"/>
    </source>
</evidence>
<comment type="similarity">
    <text evidence="2">Belongs to the CDP-alcohol phosphatidyltransferase class-I family.</text>
</comment>
<keyword evidence="3" id="KW-0472">Membrane</keyword>
<organism evidence="4 5">
    <name type="scientific">Beutenbergia cavernae (strain ATCC BAA-8 / DSM 12333 / CCUG 43141 / JCM 11478 / NBRC 16432 / NCIMB 13614 / HKI 0122)</name>
    <dbReference type="NCBI Taxonomy" id="471853"/>
    <lineage>
        <taxon>Bacteria</taxon>
        <taxon>Bacillati</taxon>
        <taxon>Actinomycetota</taxon>
        <taxon>Actinomycetes</taxon>
        <taxon>Micrococcales</taxon>
        <taxon>Beutenbergiaceae</taxon>
        <taxon>Beutenbergia</taxon>
    </lineage>
</organism>
<dbReference type="GO" id="GO:0016780">
    <property type="term" value="F:phosphotransferase activity, for other substituted phosphate groups"/>
    <property type="evidence" value="ECO:0007669"/>
    <property type="project" value="InterPro"/>
</dbReference>
<dbReference type="AlphaFoldDB" id="C5C069"/>
<evidence type="ECO:0000313" key="5">
    <source>
        <dbReference type="Proteomes" id="UP000007962"/>
    </source>
</evidence>
<dbReference type="InterPro" id="IPR043130">
    <property type="entry name" value="CDP-OH_PTrfase_TM_dom"/>
</dbReference>
<sequence>MPETTLPATPAAPLARSFGGAVRQLRDAQKSNRGAAGYSRWVNRPLGRVLAAAAFTLGLTPNAVTALSAVATFSGIAVIALVPPSVVAGIGAAALLVLGYALDSADGQLARLTRTGSVTGEWLDHVVDSVKIASIHLAVLISWARFVDLPDERFLLAPIAFAIEANVFFFTIILTEQMRRAAGGPSSQVAAGGAAPVGRSLLVLPTDYGLLCLVVALSGASMVFVGVYTALAALNWLYLGAALVRWYREVRTMGRGVGGAT</sequence>
<keyword evidence="5" id="KW-1185">Reference proteome</keyword>
<dbReference type="GO" id="GO:0008654">
    <property type="term" value="P:phospholipid biosynthetic process"/>
    <property type="evidence" value="ECO:0007669"/>
    <property type="project" value="InterPro"/>
</dbReference>
<feature type="transmembrane region" description="Helical" evidence="3">
    <location>
        <begin position="154"/>
        <end position="174"/>
    </location>
</feature>
<evidence type="ECO:0000256" key="2">
    <source>
        <dbReference type="RuleBase" id="RU003750"/>
    </source>
</evidence>
<dbReference type="PROSITE" id="PS00379">
    <property type="entry name" value="CDP_ALCOHOL_P_TRANSF"/>
    <property type="match status" value="1"/>
</dbReference>
<dbReference type="OrthoDB" id="7390033at2"/>
<keyword evidence="1 2" id="KW-0808">Transferase</keyword>
<dbReference type="Gene3D" id="1.20.120.1760">
    <property type="match status" value="1"/>
</dbReference>
<evidence type="ECO:0000256" key="1">
    <source>
        <dbReference type="ARBA" id="ARBA00022679"/>
    </source>
</evidence>
<feature type="transmembrane region" description="Helical" evidence="3">
    <location>
        <begin position="208"/>
        <end position="238"/>
    </location>
</feature>
<dbReference type="EMBL" id="CP001618">
    <property type="protein sequence ID" value="ACQ79255.1"/>
    <property type="molecule type" value="Genomic_DNA"/>
</dbReference>
<feature type="transmembrane region" description="Helical" evidence="3">
    <location>
        <begin position="49"/>
        <end position="70"/>
    </location>
</feature>
<dbReference type="GO" id="GO:0016020">
    <property type="term" value="C:membrane"/>
    <property type="evidence" value="ECO:0007669"/>
    <property type="project" value="InterPro"/>
</dbReference>
<proteinExistence type="inferred from homology"/>
<dbReference type="Pfam" id="PF01066">
    <property type="entry name" value="CDP-OH_P_transf"/>
    <property type="match status" value="1"/>
</dbReference>
<dbReference type="HOGENOM" id="CLU_090560_0_0_11"/>
<dbReference type="eggNOG" id="COG0558">
    <property type="taxonomic scope" value="Bacteria"/>
</dbReference>
<dbReference type="InterPro" id="IPR048254">
    <property type="entry name" value="CDP_ALCOHOL_P_TRANSF_CS"/>
</dbReference>
<name>C5C069_BEUC1</name>
<dbReference type="Proteomes" id="UP000007962">
    <property type="component" value="Chromosome"/>
</dbReference>
<feature type="transmembrane region" description="Helical" evidence="3">
    <location>
        <begin position="76"/>
        <end position="102"/>
    </location>
</feature>
<evidence type="ECO:0000313" key="4">
    <source>
        <dbReference type="EMBL" id="ACQ79255.1"/>
    </source>
</evidence>
<dbReference type="STRING" id="471853.Bcav_0994"/>
<keyword evidence="3" id="KW-1133">Transmembrane helix</keyword>